<evidence type="ECO:0008006" key="9">
    <source>
        <dbReference type="Google" id="ProtNLM"/>
    </source>
</evidence>
<keyword evidence="3" id="KW-0677">Repeat</keyword>
<keyword evidence="2 6" id="KW-0812">Transmembrane</keyword>
<dbReference type="Proteomes" id="UP001189429">
    <property type="component" value="Unassembled WGS sequence"/>
</dbReference>
<dbReference type="Gene3D" id="1.10.3080.10">
    <property type="entry name" value="Clc chloride channel"/>
    <property type="match status" value="1"/>
</dbReference>
<evidence type="ECO:0000256" key="3">
    <source>
        <dbReference type="ARBA" id="ARBA00022737"/>
    </source>
</evidence>
<dbReference type="EMBL" id="CAUYUJ010018673">
    <property type="protein sequence ID" value="CAK0885463.1"/>
    <property type="molecule type" value="Genomic_DNA"/>
</dbReference>
<accession>A0ABN9WHW7</accession>
<evidence type="ECO:0000313" key="8">
    <source>
        <dbReference type="Proteomes" id="UP001189429"/>
    </source>
</evidence>
<reference evidence="7" key="1">
    <citation type="submission" date="2023-10" db="EMBL/GenBank/DDBJ databases">
        <authorList>
            <person name="Chen Y."/>
            <person name="Shah S."/>
            <person name="Dougan E. K."/>
            <person name="Thang M."/>
            <person name="Chan C."/>
        </authorList>
    </citation>
    <scope>NUCLEOTIDE SEQUENCE [LARGE SCALE GENOMIC DNA]</scope>
</reference>
<dbReference type="SUPFAM" id="SSF81340">
    <property type="entry name" value="Clc chloride channel"/>
    <property type="match status" value="1"/>
</dbReference>
<keyword evidence="8" id="KW-1185">Reference proteome</keyword>
<evidence type="ECO:0000256" key="5">
    <source>
        <dbReference type="ARBA" id="ARBA00023136"/>
    </source>
</evidence>
<keyword evidence="4 6" id="KW-1133">Transmembrane helix</keyword>
<feature type="transmembrane region" description="Helical" evidence="6">
    <location>
        <begin position="81"/>
        <end position="108"/>
    </location>
</feature>
<dbReference type="InterPro" id="IPR014743">
    <property type="entry name" value="Cl-channel_core"/>
</dbReference>
<protein>
    <recommendedName>
        <fullName evidence="9">Chloride channel protein</fullName>
    </recommendedName>
</protein>
<dbReference type="PANTHER" id="PTHR45720:SF10">
    <property type="entry name" value="CHLORIDE CHANNEL PROTEIN 2"/>
    <property type="match status" value="1"/>
</dbReference>
<comment type="subcellular location">
    <subcellularLocation>
        <location evidence="1">Membrane</location>
        <topology evidence="1">Multi-pass membrane protein</topology>
    </subcellularLocation>
</comment>
<gene>
    <name evidence="7" type="ORF">PCOR1329_LOCUS67078</name>
</gene>
<evidence type="ECO:0000256" key="6">
    <source>
        <dbReference type="SAM" id="Phobius"/>
    </source>
</evidence>
<evidence type="ECO:0000256" key="2">
    <source>
        <dbReference type="ARBA" id="ARBA00022692"/>
    </source>
</evidence>
<feature type="transmembrane region" description="Helical" evidence="6">
    <location>
        <begin position="179"/>
        <end position="199"/>
    </location>
</feature>
<comment type="caution">
    <text evidence="7">The sequence shown here is derived from an EMBL/GenBank/DDBJ whole genome shotgun (WGS) entry which is preliminary data.</text>
</comment>
<dbReference type="InterPro" id="IPR001807">
    <property type="entry name" value="ClC"/>
</dbReference>
<organism evidence="7 8">
    <name type="scientific">Prorocentrum cordatum</name>
    <dbReference type="NCBI Taxonomy" id="2364126"/>
    <lineage>
        <taxon>Eukaryota</taxon>
        <taxon>Sar</taxon>
        <taxon>Alveolata</taxon>
        <taxon>Dinophyceae</taxon>
        <taxon>Prorocentrales</taxon>
        <taxon>Prorocentraceae</taxon>
        <taxon>Prorocentrum</taxon>
    </lineage>
</organism>
<keyword evidence="5 6" id="KW-0472">Membrane</keyword>
<name>A0ABN9WHW7_9DINO</name>
<evidence type="ECO:0000256" key="1">
    <source>
        <dbReference type="ARBA" id="ARBA00004141"/>
    </source>
</evidence>
<dbReference type="Pfam" id="PF00654">
    <property type="entry name" value="Voltage_CLC"/>
    <property type="match status" value="1"/>
</dbReference>
<feature type="transmembrane region" description="Helical" evidence="6">
    <location>
        <begin position="45"/>
        <end position="69"/>
    </location>
</feature>
<evidence type="ECO:0000256" key="4">
    <source>
        <dbReference type="ARBA" id="ARBA00022989"/>
    </source>
</evidence>
<sequence>MALAGGMPLGREGPFVHVAVCIGAQLLGFCQLLRSAGAREHLLQAAVAVGVAVTFTAPIAGLVFAMELMMPHLYDNGMKRISFLASAIGTLVFKTFYMWAGPGTLLPLVSSDMRASDSGSAATATVQEWLLVTACSGVLGLLQGLLGGFFVRFHEWMTVVVKALRGKPLVPDWPDKSSLGWDMLLLAVLALVGAVLQLVPECPLFGMAPGGAMSKHLFSVNSFADTDLVVLLCVFVVRWVQCSVCLSMPVPSGCIAPMLMLGGISGRIYGRVAAEVLCPRIGCSEGSLTFQSANHLAAYLAVIGASSFSSAVCGCLSIVIVMYELIDLPRDAIVPLALAHIIANWVARNVMDTSSIFGFDAPLKLAKLKALPVLNASKACLKSVSSRMRSMDQVRAFVVPRQCTSQDLQNLRGQLELARARDESPPSALPIVERLPSLPSGGECCALLGVIPASSLDRLAAAVARREAPGADVPSAASSLAADALVLAGRHGLLEEPLVVSPWISLRDAYIKAQMEYFPQGATFMVRDGGFLVGLLTQDDLLGV</sequence>
<proteinExistence type="predicted"/>
<evidence type="ECO:0000313" key="7">
    <source>
        <dbReference type="EMBL" id="CAK0885463.1"/>
    </source>
</evidence>
<feature type="transmembrane region" description="Helical" evidence="6">
    <location>
        <begin position="15"/>
        <end position="33"/>
    </location>
</feature>
<feature type="transmembrane region" description="Helical" evidence="6">
    <location>
        <begin position="129"/>
        <end position="151"/>
    </location>
</feature>
<dbReference type="PRINTS" id="PR00762">
    <property type="entry name" value="CLCHANNEL"/>
</dbReference>
<dbReference type="PANTHER" id="PTHR45720">
    <property type="entry name" value="CHLORIDE CHANNEL PROTEIN 2"/>
    <property type="match status" value="1"/>
</dbReference>
<dbReference type="InterPro" id="IPR050970">
    <property type="entry name" value="Cl_channel_volt-gated"/>
</dbReference>
<feature type="transmembrane region" description="Helical" evidence="6">
    <location>
        <begin position="296"/>
        <end position="323"/>
    </location>
</feature>